<accession>A0ABM1EX73</accession>
<evidence type="ECO:0000256" key="2">
    <source>
        <dbReference type="ARBA" id="ARBA00023212"/>
    </source>
</evidence>
<evidence type="ECO:0000313" key="6">
    <source>
        <dbReference type="RefSeq" id="XP_014676794.1"/>
    </source>
</evidence>
<keyword evidence="5" id="KW-1185">Reference proteome</keyword>
<evidence type="ECO:0000259" key="4">
    <source>
        <dbReference type="Pfam" id="PF09398"/>
    </source>
</evidence>
<keyword evidence="1" id="KW-0963">Cytoplasm</keyword>
<dbReference type="InterPro" id="IPR018993">
    <property type="entry name" value="FOP_dimerisation-dom_N"/>
</dbReference>
<dbReference type="PANTHER" id="PTHR15431">
    <property type="entry name" value="FGFR1 ONCOGENE PARTNER/LISH DOMAIN-CONTAINING PROTEIN"/>
    <property type="match status" value="1"/>
</dbReference>
<feature type="domain" description="FGFR1 oncogene partner (FOP) N-terminal dimerisation" evidence="4">
    <location>
        <begin position="20"/>
        <end position="99"/>
    </location>
</feature>
<evidence type="ECO:0000256" key="3">
    <source>
        <dbReference type="SAM" id="MobiDB-lite"/>
    </source>
</evidence>
<reference evidence="6" key="1">
    <citation type="submission" date="2025-08" db="UniProtKB">
        <authorList>
            <consortium name="RefSeq"/>
        </authorList>
    </citation>
    <scope>IDENTIFICATION</scope>
</reference>
<gene>
    <name evidence="6" type="primary">LOC106816687</name>
</gene>
<feature type="compositionally biased region" description="Low complexity" evidence="3">
    <location>
        <begin position="349"/>
        <end position="370"/>
    </location>
</feature>
<keyword evidence="2" id="KW-0206">Cytoskeleton</keyword>
<feature type="compositionally biased region" description="Basic and acidic residues" evidence="3">
    <location>
        <begin position="205"/>
        <end position="229"/>
    </location>
</feature>
<proteinExistence type="predicted"/>
<feature type="compositionally biased region" description="Basic and acidic residues" evidence="3">
    <location>
        <begin position="310"/>
        <end position="335"/>
    </location>
</feature>
<feature type="compositionally biased region" description="Polar residues" evidence="3">
    <location>
        <begin position="394"/>
        <end position="404"/>
    </location>
</feature>
<feature type="compositionally biased region" description="Basic and acidic residues" evidence="3">
    <location>
        <begin position="181"/>
        <end position="198"/>
    </location>
</feature>
<feature type="region of interest" description="Disordered" evidence="3">
    <location>
        <begin position="140"/>
        <end position="413"/>
    </location>
</feature>
<feature type="compositionally biased region" description="Acidic residues" evidence="3">
    <location>
        <begin position="338"/>
        <end position="348"/>
    </location>
</feature>
<organism evidence="5 6">
    <name type="scientific">Priapulus caudatus</name>
    <name type="common">Priapulid worm</name>
    <dbReference type="NCBI Taxonomy" id="37621"/>
    <lineage>
        <taxon>Eukaryota</taxon>
        <taxon>Metazoa</taxon>
        <taxon>Ecdysozoa</taxon>
        <taxon>Scalidophora</taxon>
        <taxon>Priapulida</taxon>
        <taxon>Priapulimorpha</taxon>
        <taxon>Priapulimorphida</taxon>
        <taxon>Priapulidae</taxon>
        <taxon>Priapulus</taxon>
    </lineage>
</organism>
<sequence length="459" mass="50163">AQLRASVFLALEEQERVENRTPFMNKPLVEYLSSKDGQTVVSLVREFLVFFNLDCTLSVFDPECGASQCNMRDELATLLGFKDVDLLPRSPLLAEVFRRHQKVAPPDGANSHCSRLSNGTLVRLSLQGWWLCTSQSLSIEKDPKGGGSASESNSISDEMSGRSSHSGKSHSKGENSASKSEGSRRSKHGDDVRSDKSASQRSRRSARERSSQPHGSDRATESGGERREEEEAGSGAERKAFDHALSSSMDGSRDPFFDEPSSPVKAKPPAGSKEKSDAQKKKKKTDSSHSSLGDLPPLGKAPPSDPTDDPNPKKATEERDWKELEKINKRIKELGFELPDDQNYDEDFSPSSSSSAASSTSTGVSVSKSSKSSHRSKTSERSKAPKKFAAASEANPNKPDTQSQIEEEIEEEIEEDLEIEDILNSDIGLDDITTDHTISQVDGIGNIDYMEDILEPLSP</sequence>
<dbReference type="Pfam" id="PF09398">
    <property type="entry name" value="FOP_dimer"/>
    <property type="match status" value="1"/>
</dbReference>
<dbReference type="Gene3D" id="1.20.960.40">
    <property type="match status" value="1"/>
</dbReference>
<dbReference type="Proteomes" id="UP000695022">
    <property type="component" value="Unplaced"/>
</dbReference>
<feature type="non-terminal residue" evidence="6">
    <location>
        <position position="1"/>
    </location>
</feature>
<name>A0ABM1EX73_PRICU</name>
<dbReference type="PANTHER" id="PTHR15431:SF9">
    <property type="entry name" value="CENTROSOMAL PROTEIN 43"/>
    <property type="match status" value="1"/>
</dbReference>
<protein>
    <submittedName>
        <fullName evidence="6">FGFR1 oncogene partner-like</fullName>
    </submittedName>
</protein>
<dbReference type="GeneID" id="106816687"/>
<evidence type="ECO:0000256" key="1">
    <source>
        <dbReference type="ARBA" id="ARBA00022490"/>
    </source>
</evidence>
<evidence type="ECO:0000313" key="5">
    <source>
        <dbReference type="Proteomes" id="UP000695022"/>
    </source>
</evidence>
<dbReference type="RefSeq" id="XP_014676794.1">
    <property type="nucleotide sequence ID" value="XM_014821308.1"/>
</dbReference>